<dbReference type="EMBL" id="CP124755">
    <property type="protein sequence ID" value="WGZ91359.1"/>
    <property type="molecule type" value="Genomic_DNA"/>
</dbReference>
<evidence type="ECO:0000256" key="1">
    <source>
        <dbReference type="ARBA" id="ARBA00008764"/>
    </source>
</evidence>
<organism evidence="8">
    <name type="scientific">Candidatus Thiocaldithrix dubininis</name>
    <dbReference type="NCBI Taxonomy" id="3080823"/>
    <lineage>
        <taxon>Bacteria</taxon>
        <taxon>Pseudomonadati</taxon>
        <taxon>Pseudomonadota</taxon>
        <taxon>Gammaproteobacteria</taxon>
        <taxon>Thiotrichales</taxon>
        <taxon>Thiotrichaceae</taxon>
        <taxon>Candidatus Thiocaldithrix</taxon>
    </lineage>
</organism>
<proteinExistence type="inferred from homology"/>
<evidence type="ECO:0000256" key="2">
    <source>
        <dbReference type="ARBA" id="ARBA00022670"/>
    </source>
</evidence>
<dbReference type="InterPro" id="IPR009003">
    <property type="entry name" value="Peptidase_S1_PA"/>
</dbReference>
<dbReference type="GO" id="GO:0004252">
    <property type="term" value="F:serine-type endopeptidase activity"/>
    <property type="evidence" value="ECO:0007669"/>
    <property type="project" value="InterPro"/>
</dbReference>
<dbReference type="EC" id="3.4.21.-" evidence="6"/>
<keyword evidence="4 6" id="KW-0378">Hydrolase</keyword>
<dbReference type="KEGG" id="tdu:QJT80_02540"/>
<dbReference type="InterPro" id="IPR050966">
    <property type="entry name" value="Glutamyl_endopeptidase"/>
</dbReference>
<reference evidence="8" key="2">
    <citation type="submission" date="2023-04" db="EMBL/GenBank/DDBJ databases">
        <authorList>
            <person name="Beletskiy A.V."/>
            <person name="Mardanov A.V."/>
            <person name="Ravin N.V."/>
        </authorList>
    </citation>
    <scope>NUCLEOTIDE SEQUENCE</scope>
    <source>
        <strain evidence="8">GKL-01</strain>
    </source>
</reference>
<protein>
    <recommendedName>
        <fullName evidence="6">Serine protease</fullName>
        <ecNumber evidence="6">3.4.21.-</ecNumber>
    </recommendedName>
</protein>
<dbReference type="InterPro" id="IPR008256">
    <property type="entry name" value="Peptidase_S1B"/>
</dbReference>
<dbReference type="GO" id="GO:0006508">
    <property type="term" value="P:proteolysis"/>
    <property type="evidence" value="ECO:0007669"/>
    <property type="project" value="UniProtKB-KW"/>
</dbReference>
<name>A0AA95H9P6_9GAMM</name>
<dbReference type="AlphaFoldDB" id="A0AA95H9P6"/>
<evidence type="ECO:0000256" key="5">
    <source>
        <dbReference type="ARBA" id="ARBA00022825"/>
    </source>
</evidence>
<comment type="similarity">
    <text evidence="1 6">Belongs to the peptidase S1B family.</text>
</comment>
<feature type="chain" id="PRO_5041518172" description="Serine protease" evidence="6">
    <location>
        <begin position="23"/>
        <end position="317"/>
    </location>
</feature>
<dbReference type="Proteomes" id="UP001300672">
    <property type="component" value="Chromosome"/>
</dbReference>
<dbReference type="Gene3D" id="2.40.10.10">
    <property type="entry name" value="Trypsin-like serine proteases"/>
    <property type="match status" value="2"/>
</dbReference>
<evidence type="ECO:0000256" key="4">
    <source>
        <dbReference type="ARBA" id="ARBA00022801"/>
    </source>
</evidence>
<feature type="signal peptide" evidence="6">
    <location>
        <begin position="1"/>
        <end position="22"/>
    </location>
</feature>
<evidence type="ECO:0000259" key="7">
    <source>
        <dbReference type="Pfam" id="PF00089"/>
    </source>
</evidence>
<keyword evidence="5 6" id="KW-0720">Serine protease</keyword>
<dbReference type="SUPFAM" id="SSF50494">
    <property type="entry name" value="Trypsin-like serine proteases"/>
    <property type="match status" value="1"/>
</dbReference>
<feature type="domain" description="Peptidase S1" evidence="7">
    <location>
        <begin position="120"/>
        <end position="298"/>
    </location>
</feature>
<keyword evidence="2 6" id="KW-0645">Protease</keyword>
<dbReference type="InterPro" id="IPR001254">
    <property type="entry name" value="Trypsin_dom"/>
</dbReference>
<evidence type="ECO:0000256" key="6">
    <source>
        <dbReference type="RuleBase" id="RU004296"/>
    </source>
</evidence>
<dbReference type="PANTHER" id="PTHR15462">
    <property type="entry name" value="SERINE PROTEASE"/>
    <property type="match status" value="1"/>
</dbReference>
<dbReference type="InterPro" id="IPR043504">
    <property type="entry name" value="Peptidase_S1_PA_chymotrypsin"/>
</dbReference>
<evidence type="ECO:0000313" key="8">
    <source>
        <dbReference type="EMBL" id="WGZ91359.1"/>
    </source>
</evidence>
<gene>
    <name evidence="8" type="ORF">QJT80_02540</name>
</gene>
<dbReference type="PRINTS" id="PR00839">
    <property type="entry name" value="V8PROTEASE"/>
</dbReference>
<dbReference type="PANTHER" id="PTHR15462:SF8">
    <property type="entry name" value="SERINE PROTEASE"/>
    <property type="match status" value="1"/>
</dbReference>
<keyword evidence="3 6" id="KW-0732">Signal</keyword>
<sequence length="317" mass="33676">MKSIIRLIPAMGMSILASTVFADNKAAPVASDGSFVNVLESASISNAKTLGYNGNIKLNAADTGADITPLTSEKVKQLNKLDDPKNTKIESVLGSDSRFKVDPYESNSNNYQKLSRNTVFISFVNNNQAKMCTGWLISKDTVATAGHCVHGGGSTGKWNSSATVYPAYGATNSSVAPFGSCAARRFYSVGGWTGSGNSDYDYGAIKLNCSIGNTVGWYGFQNRSTVNGLPAIIYGYPGDKPTRDPWITADVVRSSTAKRLVYLNDTYGGMSGSPIFYDDGVGRYVIGIHTNGGGSNNSGVRIDKSVFDNLVAWGKAL</sequence>
<dbReference type="Pfam" id="PF00089">
    <property type="entry name" value="Trypsin"/>
    <property type="match status" value="1"/>
</dbReference>
<evidence type="ECO:0000256" key="3">
    <source>
        <dbReference type="ARBA" id="ARBA00022729"/>
    </source>
</evidence>
<accession>A0AA95H9P6</accession>
<reference evidence="8" key="1">
    <citation type="journal article" date="2023" name="Int. J. Mol. Sci.">
        <title>Metagenomics Revealed a New Genus 'Candidatus Thiocaldithrix dubininis' gen. nov., sp. nov. and a New Species 'Candidatus Thiothrix putei' sp. nov. in the Family Thiotrichaceae, Some Members of Which Have Traits of Both Na+- and H+-Motive Energetics.</title>
        <authorList>
            <person name="Ravin N.V."/>
            <person name="Muntyan M.S."/>
            <person name="Smolyakov D.D."/>
            <person name="Rudenko T.S."/>
            <person name="Beletsky A.V."/>
            <person name="Mardanov A.V."/>
            <person name="Grabovich M.Y."/>
        </authorList>
    </citation>
    <scope>NUCLEOTIDE SEQUENCE</scope>
    <source>
        <strain evidence="8">GKL-01</strain>
    </source>
</reference>